<feature type="repeat" description="WD" evidence="8">
    <location>
        <begin position="363"/>
        <end position="392"/>
    </location>
</feature>
<protein>
    <recommendedName>
        <fullName evidence="11">Bcl-2 Bcl-2 homology region 1-3 domain-containing protein</fullName>
    </recommendedName>
</protein>
<dbReference type="Pfam" id="PF25391">
    <property type="entry name" value="WD40_Gbeta"/>
    <property type="match status" value="1"/>
</dbReference>
<feature type="repeat" description="WD" evidence="8">
    <location>
        <begin position="233"/>
        <end position="276"/>
    </location>
</feature>
<proteinExistence type="inferred from homology"/>
<evidence type="ECO:0000256" key="9">
    <source>
        <dbReference type="SAM" id="Coils"/>
    </source>
</evidence>
<dbReference type="SMART" id="SM00337">
    <property type="entry name" value="BCL"/>
    <property type="match status" value="1"/>
</dbReference>
<dbReference type="Gene3D" id="2.130.10.10">
    <property type="entry name" value="YVTN repeat-like/Quinoprotein amine dehydrogenase"/>
    <property type="match status" value="1"/>
</dbReference>
<evidence type="ECO:0000259" key="11">
    <source>
        <dbReference type="SMART" id="SM00337"/>
    </source>
</evidence>
<dbReference type="EMBL" id="JAFBMS010000005">
    <property type="protein sequence ID" value="KAG9352210.1"/>
    <property type="molecule type" value="Genomic_DNA"/>
</dbReference>
<evidence type="ECO:0000256" key="8">
    <source>
        <dbReference type="PROSITE-ProRule" id="PRU00221"/>
    </source>
</evidence>
<keyword evidence="13" id="KW-1185">Reference proteome</keyword>
<sequence>MCDQTFLAITFGPCDRCSATKPLMNIYLNNEPINYCSLCVEMMACQGLAPNETLATLKSESDNLKTKLEEERAKLHDVELHQVAEKVEALGQFVMKTRRTLKGHGNKVLCMDWCRDKRRIVSSSQDGKVIVWDAFTTNKEHAVTMPCTWVMACAYAPSGCAVACGGLDNKCSVYPLSLDKNENLAAKKKSVAMHTNYLSACSFTNSDMQILTSSGDGTCALWDVESGQLLQSFHGHAADVLCLDLAPSETGNTFVSGGCDKKANVWDMRSGQCIQSFETHESDINSVRYYPSGDAFASGSDDATCRLFDLRADREVAIYSKESIIFGVSSVDFSLSGRLLFGGYNDYTINVWDVLKGTRVSILFGHENRVSTLRVSPDGTAFCSGSWDHTLRHTRQTESKGEAVRGTILSFSRSVRGERVAIAGRKMSCWLWKETLILAEDYINFCVGNQRTPPSERAEAMRHLAGEMEKQYQCKFNSLLQSFLEACGSDPSTRLKNVMVALVGDGKLNWGRVVSLFAFTGALARELCSRGEDKDCCRRLAETIADYLGEEQREWLQQNEGWEGFNKFFRSSREVSQDSSMKTALFAAAGVGIAGLTFLLVR</sequence>
<dbReference type="PROSITE" id="PS50082">
    <property type="entry name" value="WD_REPEATS_2"/>
    <property type="match status" value="6"/>
</dbReference>
<dbReference type="FunFam" id="2.130.10.10:FF:000020">
    <property type="entry name" value="Guanine nucleotide-binding protein beta subunit"/>
    <property type="match status" value="1"/>
</dbReference>
<dbReference type="PANTHER" id="PTHR19850">
    <property type="entry name" value="GUANINE NUCLEOTIDE-BINDING PROTEIN BETA G PROTEIN BETA"/>
    <property type="match status" value="1"/>
</dbReference>
<gene>
    <name evidence="12" type="ORF">JZ751_020623</name>
</gene>
<reference evidence="12" key="1">
    <citation type="thesis" date="2021" institute="BYU ScholarsArchive" country="Provo, UT, USA">
        <title>Applications of and Algorithms for Genome Assembly and Genomic Analyses with an Emphasis on Marine Teleosts.</title>
        <authorList>
            <person name="Pickett B.D."/>
        </authorList>
    </citation>
    <scope>NUCLEOTIDE SEQUENCE</scope>
    <source>
        <strain evidence="12">HI-2016</strain>
    </source>
</reference>
<evidence type="ECO:0000256" key="2">
    <source>
        <dbReference type="ARBA" id="ARBA00009768"/>
    </source>
</evidence>
<dbReference type="PROSITE" id="PS50294">
    <property type="entry name" value="WD_REPEATS_REGION"/>
    <property type="match status" value="4"/>
</dbReference>
<dbReference type="GO" id="GO:0006915">
    <property type="term" value="P:apoptotic process"/>
    <property type="evidence" value="ECO:0007669"/>
    <property type="project" value="UniProtKB-KW"/>
</dbReference>
<dbReference type="CDD" id="cd00200">
    <property type="entry name" value="WD40"/>
    <property type="match status" value="1"/>
</dbReference>
<evidence type="ECO:0000256" key="6">
    <source>
        <dbReference type="ARBA" id="ARBA00023224"/>
    </source>
</evidence>
<dbReference type="AlphaFoldDB" id="A0A8T2PJ34"/>
<dbReference type="SUPFAM" id="SSF56854">
    <property type="entry name" value="Bcl-2 inhibitors of programmed cell death"/>
    <property type="match status" value="1"/>
</dbReference>
<dbReference type="Pfam" id="PF00452">
    <property type="entry name" value="Bcl-2"/>
    <property type="match status" value="1"/>
</dbReference>
<dbReference type="InterPro" id="IPR036834">
    <property type="entry name" value="Bcl-2-like_sf"/>
</dbReference>
<evidence type="ECO:0000256" key="10">
    <source>
        <dbReference type="SAM" id="Phobius"/>
    </source>
</evidence>
<dbReference type="InterPro" id="IPR002475">
    <property type="entry name" value="Bcl2-like"/>
</dbReference>
<keyword evidence="4" id="KW-0053">Apoptosis</keyword>
<feature type="repeat" description="WD" evidence="8">
    <location>
        <begin position="191"/>
        <end position="232"/>
    </location>
</feature>
<evidence type="ECO:0000313" key="13">
    <source>
        <dbReference type="Proteomes" id="UP000824540"/>
    </source>
</evidence>
<dbReference type="InterPro" id="IPR001632">
    <property type="entry name" value="WD40_G-protein_beta-like"/>
</dbReference>
<dbReference type="InterPro" id="IPR046371">
    <property type="entry name" value="Bcl-2_BH1-3"/>
</dbReference>
<dbReference type="InterPro" id="IPR015943">
    <property type="entry name" value="WD40/YVTN_repeat-like_dom_sf"/>
</dbReference>
<dbReference type="PRINTS" id="PR00320">
    <property type="entry name" value="GPROTEINBRPT"/>
</dbReference>
<dbReference type="Proteomes" id="UP000824540">
    <property type="component" value="Unassembled WGS sequence"/>
</dbReference>
<feature type="coiled-coil region" evidence="9">
    <location>
        <begin position="54"/>
        <end position="81"/>
    </location>
</feature>
<keyword evidence="3 8" id="KW-0853">WD repeat</keyword>
<dbReference type="GO" id="GO:0042981">
    <property type="term" value="P:regulation of apoptotic process"/>
    <property type="evidence" value="ECO:0007669"/>
    <property type="project" value="InterPro"/>
</dbReference>
<dbReference type="Gene3D" id="1.10.437.10">
    <property type="entry name" value="Blc2-like"/>
    <property type="match status" value="1"/>
</dbReference>
<organism evidence="12 13">
    <name type="scientific">Albula glossodonta</name>
    <name type="common">roundjaw bonefish</name>
    <dbReference type="NCBI Taxonomy" id="121402"/>
    <lineage>
        <taxon>Eukaryota</taxon>
        <taxon>Metazoa</taxon>
        <taxon>Chordata</taxon>
        <taxon>Craniata</taxon>
        <taxon>Vertebrata</taxon>
        <taxon>Euteleostomi</taxon>
        <taxon>Actinopterygii</taxon>
        <taxon>Neopterygii</taxon>
        <taxon>Teleostei</taxon>
        <taxon>Albuliformes</taxon>
        <taxon>Albulidae</taxon>
        <taxon>Albula</taxon>
    </lineage>
</organism>
<feature type="repeat" description="WD" evidence="8">
    <location>
        <begin position="277"/>
        <end position="318"/>
    </location>
</feature>
<keyword evidence="9" id="KW-0175">Coiled coil</keyword>
<evidence type="ECO:0000256" key="5">
    <source>
        <dbReference type="ARBA" id="ARBA00022737"/>
    </source>
</evidence>
<dbReference type="InterPro" id="IPR001680">
    <property type="entry name" value="WD40_rpt"/>
</dbReference>
<evidence type="ECO:0000256" key="7">
    <source>
        <dbReference type="ARBA" id="ARBA00062807"/>
    </source>
</evidence>
<comment type="similarity">
    <text evidence="1">Belongs to the Bcl-2 family.</text>
</comment>
<name>A0A8T2PJ34_9TELE</name>
<feature type="transmembrane region" description="Helical" evidence="10">
    <location>
        <begin position="583"/>
        <end position="601"/>
    </location>
</feature>
<dbReference type="SMART" id="SM00320">
    <property type="entry name" value="WD40"/>
    <property type="match status" value="7"/>
</dbReference>
<dbReference type="InterPro" id="IPR026298">
    <property type="entry name" value="Bcl-2_fam"/>
</dbReference>
<comment type="subunit">
    <text evidence="7">May interact with RGS9; this interaction stabilizes both proteins and increases RGS9 GTPase-activating protein (GAP) activity, hence accelerating the deactivation of D(2) dopamine receptor-mediated signaling.</text>
</comment>
<dbReference type="InterPro" id="IPR016346">
    <property type="entry name" value="G-protein_beta_1-5"/>
</dbReference>
<dbReference type="PRINTS" id="PR00319">
    <property type="entry name" value="GPROTEINB"/>
</dbReference>
<keyword evidence="6" id="KW-0807">Transducer</keyword>
<keyword evidence="10" id="KW-0812">Transmembrane</keyword>
<evidence type="ECO:0000256" key="3">
    <source>
        <dbReference type="ARBA" id="ARBA00022574"/>
    </source>
</evidence>
<evidence type="ECO:0000256" key="4">
    <source>
        <dbReference type="ARBA" id="ARBA00022703"/>
    </source>
</evidence>
<keyword evidence="5" id="KW-0677">Repeat</keyword>
<feature type="repeat" description="WD" evidence="8">
    <location>
        <begin position="328"/>
        <end position="362"/>
    </location>
</feature>
<keyword evidence="10" id="KW-1133">Transmembrane helix</keyword>
<dbReference type="SUPFAM" id="SSF50978">
    <property type="entry name" value="WD40 repeat-like"/>
    <property type="match status" value="1"/>
</dbReference>
<dbReference type="PROSITE" id="PS50062">
    <property type="entry name" value="BCL2_FAMILY"/>
    <property type="match status" value="1"/>
</dbReference>
<evidence type="ECO:0000256" key="1">
    <source>
        <dbReference type="ARBA" id="ARBA00009458"/>
    </source>
</evidence>
<dbReference type="InterPro" id="IPR036322">
    <property type="entry name" value="WD40_repeat_dom_sf"/>
</dbReference>
<dbReference type="InterPro" id="IPR019775">
    <property type="entry name" value="WD40_repeat_CS"/>
</dbReference>
<comment type="caution">
    <text evidence="12">The sequence shown here is derived from an EMBL/GenBank/DDBJ whole genome shotgun (WGS) entry which is preliminary data.</text>
</comment>
<dbReference type="GO" id="GO:0007165">
    <property type="term" value="P:signal transduction"/>
    <property type="evidence" value="ECO:0007669"/>
    <property type="project" value="UniProtKB-KW"/>
</dbReference>
<keyword evidence="10" id="KW-0472">Membrane</keyword>
<comment type="similarity">
    <text evidence="2">Belongs to the WD repeat G protein beta family.</text>
</comment>
<evidence type="ECO:0000313" key="12">
    <source>
        <dbReference type="EMBL" id="KAG9352210.1"/>
    </source>
</evidence>
<dbReference type="CDD" id="cd06845">
    <property type="entry name" value="Bcl-2_like"/>
    <property type="match status" value="1"/>
</dbReference>
<dbReference type="PROSITE" id="PS00678">
    <property type="entry name" value="WD_REPEATS_1"/>
    <property type="match status" value="2"/>
</dbReference>
<feature type="repeat" description="WD" evidence="8">
    <location>
        <begin position="101"/>
        <end position="142"/>
    </location>
</feature>
<feature type="domain" description="Bcl-2 Bcl-2 homology region 1-3" evidence="11">
    <location>
        <begin position="461"/>
        <end position="562"/>
    </location>
</feature>
<dbReference type="OrthoDB" id="10255630at2759"/>
<dbReference type="InterPro" id="IPR020472">
    <property type="entry name" value="WD40_PAC1"/>
</dbReference>
<accession>A0A8T2PJ34</accession>